<evidence type="ECO:0000259" key="8">
    <source>
        <dbReference type="PROSITE" id="PS51686"/>
    </source>
</evidence>
<evidence type="ECO:0000256" key="7">
    <source>
        <dbReference type="SAM" id="MobiDB-lite"/>
    </source>
</evidence>
<dbReference type="InterPro" id="IPR023267">
    <property type="entry name" value="RCMT"/>
</dbReference>
<dbReference type="Pfam" id="PF13636">
    <property type="entry name" value="Methyltranf_PUA"/>
    <property type="match status" value="1"/>
</dbReference>
<dbReference type="InterPro" id="IPR027391">
    <property type="entry name" value="Nol1_Nop2_Fmu_2"/>
</dbReference>
<dbReference type="GO" id="GO:0003723">
    <property type="term" value="F:RNA binding"/>
    <property type="evidence" value="ECO:0007669"/>
    <property type="project" value="UniProtKB-UniRule"/>
</dbReference>
<dbReference type="CDD" id="cd02440">
    <property type="entry name" value="AdoMet_MTases"/>
    <property type="match status" value="1"/>
</dbReference>
<evidence type="ECO:0000313" key="10">
    <source>
        <dbReference type="Proteomes" id="UP000231019"/>
    </source>
</evidence>
<dbReference type="PRINTS" id="PR02008">
    <property type="entry name" value="RCMTFAMILY"/>
</dbReference>
<dbReference type="Proteomes" id="UP000231019">
    <property type="component" value="Unassembled WGS sequence"/>
</dbReference>
<dbReference type="InterPro" id="IPR001678">
    <property type="entry name" value="MeTrfase_RsmB-F_NOP2_dom"/>
</dbReference>
<dbReference type="Gene3D" id="2.30.130.60">
    <property type="match status" value="1"/>
</dbReference>
<evidence type="ECO:0000256" key="2">
    <source>
        <dbReference type="ARBA" id="ARBA00022603"/>
    </source>
</evidence>
<evidence type="ECO:0000256" key="5">
    <source>
        <dbReference type="ARBA" id="ARBA00022884"/>
    </source>
</evidence>
<dbReference type="AlphaFoldDB" id="A0A2M7G3B2"/>
<dbReference type="InterPro" id="IPR029063">
    <property type="entry name" value="SAM-dependent_MTases_sf"/>
</dbReference>
<keyword evidence="1" id="KW-0963">Cytoplasm</keyword>
<feature type="binding site" evidence="6">
    <location>
        <position position="134"/>
    </location>
    <ligand>
        <name>S-adenosyl-L-methionine</name>
        <dbReference type="ChEBI" id="CHEBI:59789"/>
    </ligand>
</feature>
<keyword evidence="2 6" id="KW-0489">Methyltransferase</keyword>
<dbReference type="GO" id="GO:0008173">
    <property type="term" value="F:RNA methyltransferase activity"/>
    <property type="evidence" value="ECO:0007669"/>
    <property type="project" value="InterPro"/>
</dbReference>
<organism evidence="9 10">
    <name type="scientific">bacterium (Candidatus Blackallbacteria) CG17_big_fil_post_rev_8_21_14_2_50_48_46</name>
    <dbReference type="NCBI Taxonomy" id="2014261"/>
    <lineage>
        <taxon>Bacteria</taxon>
        <taxon>Candidatus Blackallbacteria</taxon>
    </lineage>
</organism>
<dbReference type="InterPro" id="IPR049560">
    <property type="entry name" value="MeTrfase_RsmB-F_NOP2_cat"/>
</dbReference>
<dbReference type="InterPro" id="IPR031341">
    <property type="entry name" value="Methyltr_RsmF_N"/>
</dbReference>
<dbReference type="GO" id="GO:0001510">
    <property type="term" value="P:RNA methylation"/>
    <property type="evidence" value="ECO:0007669"/>
    <property type="project" value="InterPro"/>
</dbReference>
<dbReference type="Pfam" id="PF17125">
    <property type="entry name" value="Methyltr_RsmF_N"/>
    <property type="match status" value="1"/>
</dbReference>
<proteinExistence type="inferred from homology"/>
<keyword evidence="4 6" id="KW-0949">S-adenosyl-L-methionine</keyword>
<comment type="caution">
    <text evidence="6">Lacks conserved residue(s) required for the propagation of feature annotation.</text>
</comment>
<feature type="active site" description="Nucleophile" evidence="6">
    <location>
        <position position="231"/>
    </location>
</feature>
<dbReference type="PANTHER" id="PTHR22807">
    <property type="entry name" value="NOP2 YEAST -RELATED NOL1/NOP2/FMU SUN DOMAIN-CONTAINING"/>
    <property type="match status" value="1"/>
</dbReference>
<evidence type="ECO:0000256" key="4">
    <source>
        <dbReference type="ARBA" id="ARBA00022691"/>
    </source>
</evidence>
<feature type="domain" description="SAM-dependent MTase RsmB/NOP-type" evidence="8">
    <location>
        <begin position="1"/>
        <end position="293"/>
    </location>
</feature>
<evidence type="ECO:0000256" key="3">
    <source>
        <dbReference type="ARBA" id="ARBA00022679"/>
    </source>
</evidence>
<evidence type="ECO:0000256" key="1">
    <source>
        <dbReference type="ARBA" id="ARBA00022490"/>
    </source>
</evidence>
<feature type="binding site" evidence="6">
    <location>
        <begin position="110"/>
        <end position="116"/>
    </location>
    <ligand>
        <name>S-adenosyl-L-methionine</name>
        <dbReference type="ChEBI" id="CHEBI:59789"/>
    </ligand>
</feature>
<evidence type="ECO:0000256" key="6">
    <source>
        <dbReference type="PROSITE-ProRule" id="PRU01023"/>
    </source>
</evidence>
<protein>
    <submittedName>
        <fullName evidence="9">rRNA methyltransferase</fullName>
    </submittedName>
</protein>
<reference evidence="9 10" key="1">
    <citation type="submission" date="2017-09" db="EMBL/GenBank/DDBJ databases">
        <title>Depth-based differentiation of microbial function through sediment-hosted aquifers and enrichment of novel symbionts in the deep terrestrial subsurface.</title>
        <authorList>
            <person name="Probst A.J."/>
            <person name="Ladd B."/>
            <person name="Jarett J.K."/>
            <person name="Geller-Mcgrath D.E."/>
            <person name="Sieber C.M."/>
            <person name="Emerson J.B."/>
            <person name="Anantharaman K."/>
            <person name="Thomas B.C."/>
            <person name="Malmstrom R."/>
            <person name="Stieglmeier M."/>
            <person name="Klingl A."/>
            <person name="Woyke T."/>
            <person name="Ryan C.M."/>
            <person name="Banfield J.F."/>
        </authorList>
    </citation>
    <scope>NUCLEOTIDE SEQUENCE [LARGE SCALE GENOMIC DNA]</scope>
    <source>
        <strain evidence="9">CG17_big_fil_post_rev_8_21_14_2_50_48_46</strain>
    </source>
</reference>
<dbReference type="Gene3D" id="3.30.70.1170">
    <property type="entry name" value="Sun protein, domain 3"/>
    <property type="match status" value="1"/>
</dbReference>
<name>A0A2M7G3B2_9BACT</name>
<comment type="similarity">
    <text evidence="6">Belongs to the class I-like SAM-binding methyltransferase superfamily. RsmB/NOP family.</text>
</comment>
<accession>A0A2M7G3B2</accession>
<dbReference type="PANTHER" id="PTHR22807:SF30">
    <property type="entry name" value="28S RRNA (CYTOSINE(4447)-C(5))-METHYLTRANSFERASE-RELATED"/>
    <property type="match status" value="1"/>
</dbReference>
<dbReference type="SUPFAM" id="SSF53335">
    <property type="entry name" value="S-adenosyl-L-methionine-dependent methyltransferases"/>
    <property type="match status" value="1"/>
</dbReference>
<dbReference type="Gene3D" id="3.40.50.150">
    <property type="entry name" value="Vaccinia Virus protein VP39"/>
    <property type="match status" value="1"/>
</dbReference>
<gene>
    <name evidence="9" type="ORF">COW36_13395</name>
</gene>
<dbReference type="PROSITE" id="PS51686">
    <property type="entry name" value="SAM_MT_RSMB_NOP"/>
    <property type="match status" value="1"/>
</dbReference>
<evidence type="ECO:0000313" key="9">
    <source>
        <dbReference type="EMBL" id="PIW16322.1"/>
    </source>
</evidence>
<sequence length="477" mass="54372">MTRWPAEFKAQMQKLLNEKTEAFFAAQAQPAPVSLRMNPSKLRISSAQDNLHQVPWSQTGLYLSERPVFTLDPRFHAGGYYVQDASCMLLEAIYLQLPFKTEALKVLDLCAAPGGKSTHLASLISREAWLIANEVVPARARILAENIAKWGAENVFVSQNQAKDFQKLPFQFDLILADAPCSGEGLFRRQTEALEEWSPAQVLQCATRQDQILEEIWPCLKPGGLLIYSTCTWNSSENEMLLQAFQLKHDFENLEMHFPPEWGIDCSKEMPLYRCYPHRLEGEGFSFSVLRKPESTPPHSHPPKELKRQQAKKSEAPVNRVHLAQVTEWVQAAEAQDFITEKEQIWYLPSRFAHEFQELNKALKLLSKGIFSAEIKGKDLIPAAPLALYPGLRSTNFQIRELSLEEAIAYLSREALPGQGKGWHLFCYQGLALGWAKATATHFNNAWPKEWKIRQRFANIQLEENLSHLPDFQSIRT</sequence>
<keyword evidence="5 6" id="KW-0694">RNA-binding</keyword>
<feature type="compositionally biased region" description="Basic and acidic residues" evidence="7">
    <location>
        <begin position="302"/>
        <end position="315"/>
    </location>
</feature>
<dbReference type="EMBL" id="PFFQ01000038">
    <property type="protein sequence ID" value="PIW16322.1"/>
    <property type="molecule type" value="Genomic_DNA"/>
</dbReference>
<dbReference type="Pfam" id="PF01189">
    <property type="entry name" value="Methyltr_RsmB-F"/>
    <property type="match status" value="1"/>
</dbReference>
<feature type="binding site" evidence="6">
    <location>
        <position position="178"/>
    </location>
    <ligand>
        <name>S-adenosyl-L-methionine</name>
        <dbReference type="ChEBI" id="CHEBI:59789"/>
    </ligand>
</feature>
<comment type="caution">
    <text evidence="9">The sequence shown here is derived from an EMBL/GenBank/DDBJ whole genome shotgun (WGS) entry which is preliminary data.</text>
</comment>
<feature type="region of interest" description="Disordered" evidence="7">
    <location>
        <begin position="291"/>
        <end position="316"/>
    </location>
</feature>
<keyword evidence="3 6" id="KW-0808">Transferase</keyword>